<keyword evidence="2" id="KW-0805">Transcription regulation</keyword>
<feature type="region of interest" description="Disordered" evidence="6">
    <location>
        <begin position="200"/>
        <end position="220"/>
    </location>
</feature>
<keyword evidence="10" id="KW-1185">Reference proteome</keyword>
<gene>
    <name evidence="9" type="ORF">BSZ36_01975</name>
</gene>
<dbReference type="NCBIfam" id="TIGR02937">
    <property type="entry name" value="sigma70-ECF"/>
    <property type="match status" value="1"/>
</dbReference>
<dbReference type="InterPro" id="IPR039425">
    <property type="entry name" value="RNA_pol_sigma-70-like"/>
</dbReference>
<dbReference type="Pfam" id="PF08281">
    <property type="entry name" value="Sigma70_r4_2"/>
    <property type="match status" value="1"/>
</dbReference>
<name>A0A259TVS1_9BACT</name>
<dbReference type="Pfam" id="PF04542">
    <property type="entry name" value="Sigma70_r2"/>
    <property type="match status" value="1"/>
</dbReference>
<dbReference type="InterPro" id="IPR036388">
    <property type="entry name" value="WH-like_DNA-bd_sf"/>
</dbReference>
<comment type="similarity">
    <text evidence="1">Belongs to the sigma-70 factor family. ECF subfamily.</text>
</comment>
<protein>
    <submittedName>
        <fullName evidence="9">RNA polymerase subunit sigma-24</fullName>
    </submittedName>
</protein>
<accession>A0A259TVS1</accession>
<evidence type="ECO:0000256" key="6">
    <source>
        <dbReference type="SAM" id="MobiDB-lite"/>
    </source>
</evidence>
<feature type="domain" description="RNA polymerase sigma factor 70 region 4 type 2" evidence="8">
    <location>
        <begin position="135"/>
        <end position="174"/>
    </location>
</feature>
<organism evidence="9 10">
    <name type="scientific">Rubricoccus marinus</name>
    <dbReference type="NCBI Taxonomy" id="716817"/>
    <lineage>
        <taxon>Bacteria</taxon>
        <taxon>Pseudomonadati</taxon>
        <taxon>Rhodothermota</taxon>
        <taxon>Rhodothermia</taxon>
        <taxon>Rhodothermales</taxon>
        <taxon>Rubricoccaceae</taxon>
        <taxon>Rubricoccus</taxon>
    </lineage>
</organism>
<evidence type="ECO:0000259" key="8">
    <source>
        <dbReference type="Pfam" id="PF08281"/>
    </source>
</evidence>
<dbReference type="InterPro" id="IPR013325">
    <property type="entry name" value="RNA_pol_sigma_r2"/>
</dbReference>
<dbReference type="SUPFAM" id="SSF88946">
    <property type="entry name" value="Sigma2 domain of RNA polymerase sigma factors"/>
    <property type="match status" value="1"/>
</dbReference>
<dbReference type="InterPro" id="IPR007627">
    <property type="entry name" value="RNA_pol_sigma70_r2"/>
</dbReference>
<dbReference type="InterPro" id="IPR014284">
    <property type="entry name" value="RNA_pol_sigma-70_dom"/>
</dbReference>
<dbReference type="GO" id="GO:0016987">
    <property type="term" value="F:sigma factor activity"/>
    <property type="evidence" value="ECO:0007669"/>
    <property type="project" value="UniProtKB-KW"/>
</dbReference>
<evidence type="ECO:0000259" key="7">
    <source>
        <dbReference type="Pfam" id="PF04542"/>
    </source>
</evidence>
<dbReference type="GO" id="GO:0003677">
    <property type="term" value="F:DNA binding"/>
    <property type="evidence" value="ECO:0007669"/>
    <property type="project" value="UniProtKB-KW"/>
</dbReference>
<dbReference type="PANTHER" id="PTHR43133">
    <property type="entry name" value="RNA POLYMERASE ECF-TYPE SIGMA FACTO"/>
    <property type="match status" value="1"/>
</dbReference>
<evidence type="ECO:0000256" key="3">
    <source>
        <dbReference type="ARBA" id="ARBA00023082"/>
    </source>
</evidence>
<evidence type="ECO:0000256" key="5">
    <source>
        <dbReference type="ARBA" id="ARBA00023163"/>
    </source>
</evidence>
<evidence type="ECO:0000313" key="9">
    <source>
        <dbReference type="EMBL" id="OZC01862.1"/>
    </source>
</evidence>
<dbReference type="InterPro" id="IPR013324">
    <property type="entry name" value="RNA_pol_sigma_r3/r4-like"/>
</dbReference>
<evidence type="ECO:0000256" key="2">
    <source>
        <dbReference type="ARBA" id="ARBA00023015"/>
    </source>
</evidence>
<dbReference type="Proteomes" id="UP000216446">
    <property type="component" value="Unassembled WGS sequence"/>
</dbReference>
<dbReference type="CDD" id="cd06171">
    <property type="entry name" value="Sigma70_r4"/>
    <property type="match status" value="1"/>
</dbReference>
<keyword evidence="4" id="KW-0238">DNA-binding</keyword>
<evidence type="ECO:0000256" key="4">
    <source>
        <dbReference type="ARBA" id="ARBA00023125"/>
    </source>
</evidence>
<dbReference type="OrthoDB" id="9790423at2"/>
<evidence type="ECO:0000313" key="10">
    <source>
        <dbReference type="Proteomes" id="UP000216446"/>
    </source>
</evidence>
<dbReference type="Gene3D" id="1.10.10.10">
    <property type="entry name" value="Winged helix-like DNA-binding domain superfamily/Winged helix DNA-binding domain"/>
    <property type="match status" value="1"/>
</dbReference>
<dbReference type="Gene3D" id="1.10.1740.10">
    <property type="match status" value="1"/>
</dbReference>
<feature type="domain" description="RNA polymerase sigma-70 region 2" evidence="7">
    <location>
        <begin position="25"/>
        <end position="95"/>
    </location>
</feature>
<proteinExistence type="inferred from homology"/>
<dbReference type="PANTHER" id="PTHR43133:SF8">
    <property type="entry name" value="RNA POLYMERASE SIGMA FACTOR HI_1459-RELATED"/>
    <property type="match status" value="1"/>
</dbReference>
<dbReference type="InParanoid" id="A0A259TVS1"/>
<dbReference type="AlphaFoldDB" id="A0A259TVS1"/>
<comment type="caution">
    <text evidence="9">The sequence shown here is derived from an EMBL/GenBank/DDBJ whole genome shotgun (WGS) entry which is preliminary data.</text>
</comment>
<evidence type="ECO:0000256" key="1">
    <source>
        <dbReference type="ARBA" id="ARBA00010641"/>
    </source>
</evidence>
<dbReference type="InterPro" id="IPR013249">
    <property type="entry name" value="RNA_pol_sigma70_r4_t2"/>
</dbReference>
<keyword evidence="5" id="KW-0804">Transcription</keyword>
<dbReference type="EMBL" id="MQWB01000001">
    <property type="protein sequence ID" value="OZC01862.1"/>
    <property type="molecule type" value="Genomic_DNA"/>
</dbReference>
<dbReference type="SUPFAM" id="SSF88659">
    <property type="entry name" value="Sigma3 and sigma4 domains of RNA polymerase sigma factors"/>
    <property type="match status" value="1"/>
</dbReference>
<sequence length="220" mass="25395">MPELTDEQLVTAYLERGDQQAFSILISRHKERIFGFLVGMVRDREIANDLFQDTLFRAIQAMHKRRGAYERQNRWIAWVMRIARNAALDHLRSRKKWSDVDRVDNEDAGASFWDRLPDEAPDAGALLGRADLWKEVEAAIDELPPEQREVVLMRHQSELTFREIAELTDVSINTALGRMRYALINLRKILDPEWFDDVQTDSLPGAPRPSARATQTKPVA</sequence>
<reference evidence="9 10" key="1">
    <citation type="submission" date="2016-11" db="EMBL/GenBank/DDBJ databases">
        <title>Study of marine rhodopsin-containing bacteria.</title>
        <authorList>
            <person name="Yoshizawa S."/>
            <person name="Kumagai Y."/>
            <person name="Kogure K."/>
        </authorList>
    </citation>
    <scope>NUCLEOTIDE SEQUENCE [LARGE SCALE GENOMIC DNA]</scope>
    <source>
        <strain evidence="9 10">SG-29</strain>
    </source>
</reference>
<dbReference type="RefSeq" id="WP_094545481.1">
    <property type="nucleotide sequence ID" value="NZ_MQWB01000001.1"/>
</dbReference>
<keyword evidence="3" id="KW-0731">Sigma factor</keyword>
<dbReference type="GO" id="GO:0006352">
    <property type="term" value="P:DNA-templated transcription initiation"/>
    <property type="evidence" value="ECO:0007669"/>
    <property type="project" value="InterPro"/>
</dbReference>